<dbReference type="PANTHER" id="PTHR30531">
    <property type="entry name" value="FLAGELLAR BIOSYNTHETIC PROTEIN FLHB"/>
    <property type="match status" value="1"/>
</dbReference>
<dbReference type="RefSeq" id="WP_013012049.1">
    <property type="nucleotide sequence ID" value="NC_013943.1"/>
</dbReference>
<dbReference type="HOGENOM" id="CLU_041013_4_2_0"/>
<dbReference type="InterPro" id="IPR006135">
    <property type="entry name" value="T3SS_substrate_exporter"/>
</dbReference>
<dbReference type="Pfam" id="PF01312">
    <property type="entry name" value="Bac_export_2"/>
    <property type="match status" value="1"/>
</dbReference>
<dbReference type="PANTHER" id="PTHR30531:SF12">
    <property type="entry name" value="FLAGELLAR BIOSYNTHETIC PROTEIN FLHB"/>
    <property type="match status" value="1"/>
</dbReference>
<evidence type="ECO:0000313" key="3">
    <source>
        <dbReference type="Proteomes" id="UP000002012"/>
    </source>
</evidence>
<dbReference type="InterPro" id="IPR029025">
    <property type="entry name" value="T3SS_substrate_exporter_C"/>
</dbReference>
<dbReference type="InParanoid" id="D4H5W8"/>
<dbReference type="Gene3D" id="3.40.1690.10">
    <property type="entry name" value="secretion proteins EscU"/>
    <property type="match status" value="1"/>
</dbReference>
<protein>
    <submittedName>
        <fullName evidence="2">FlhB domain-containing protein</fullName>
    </submittedName>
</protein>
<dbReference type="PaxDb" id="522772-Dacet_2808"/>
<dbReference type="EMBL" id="CP001968">
    <property type="protein sequence ID" value="ADD69559.1"/>
    <property type="molecule type" value="Genomic_DNA"/>
</dbReference>
<dbReference type="Proteomes" id="UP000002012">
    <property type="component" value="Chromosome"/>
</dbReference>
<keyword evidence="3" id="KW-1185">Reference proteome</keyword>
<dbReference type="OrthoDB" id="5244399at2"/>
<organism evidence="2 3">
    <name type="scientific">Denitrovibrio acetiphilus (strain DSM 12809 / NBRC 114555 / N2460)</name>
    <dbReference type="NCBI Taxonomy" id="522772"/>
    <lineage>
        <taxon>Bacteria</taxon>
        <taxon>Pseudomonadati</taxon>
        <taxon>Deferribacterota</taxon>
        <taxon>Deferribacteres</taxon>
        <taxon>Deferribacterales</taxon>
        <taxon>Geovibrionaceae</taxon>
        <taxon>Denitrovibrio</taxon>
    </lineage>
</organism>
<dbReference type="eggNOG" id="COG2257">
    <property type="taxonomic scope" value="Bacteria"/>
</dbReference>
<proteinExistence type="inferred from homology"/>
<gene>
    <name evidence="2" type="ordered locus">Dacet_2808</name>
</gene>
<dbReference type="SUPFAM" id="SSF160544">
    <property type="entry name" value="EscU C-terminal domain-like"/>
    <property type="match status" value="1"/>
</dbReference>
<dbReference type="GO" id="GO:0009306">
    <property type="term" value="P:protein secretion"/>
    <property type="evidence" value="ECO:0007669"/>
    <property type="project" value="InterPro"/>
</dbReference>
<dbReference type="GO" id="GO:0005886">
    <property type="term" value="C:plasma membrane"/>
    <property type="evidence" value="ECO:0007669"/>
    <property type="project" value="TreeGrafter"/>
</dbReference>
<accession>D4H5W8</accession>
<comment type="similarity">
    <text evidence="1">Belongs to the type III secretion exporter family.</text>
</comment>
<sequence>MKFTRKKAAAIRYDKDIDKVPKLVAKGQGLIADKIIAKAKEHDVHITEDKDLVEALSTLDLYEEIPEELYKVVAYLLAELYKINGKLKNS</sequence>
<dbReference type="STRING" id="522772.Dacet_2808"/>
<evidence type="ECO:0000256" key="1">
    <source>
        <dbReference type="ARBA" id="ARBA00010690"/>
    </source>
</evidence>
<name>D4H5W8_DENA2</name>
<evidence type="ECO:0000313" key="2">
    <source>
        <dbReference type="EMBL" id="ADD69559.1"/>
    </source>
</evidence>
<dbReference type="KEGG" id="dap:Dacet_2808"/>
<reference evidence="2 3" key="1">
    <citation type="journal article" date="2010" name="Stand. Genomic Sci.">
        <title>Complete genome sequence of Denitrovibrio acetiphilus type strain (N2460).</title>
        <authorList>
            <person name="Kiss H."/>
            <person name="Lang E."/>
            <person name="Lapidus A."/>
            <person name="Copeland A."/>
            <person name="Nolan M."/>
            <person name="Glavina Del Rio T."/>
            <person name="Chen F."/>
            <person name="Lucas S."/>
            <person name="Tice H."/>
            <person name="Cheng J.F."/>
            <person name="Han C."/>
            <person name="Goodwin L."/>
            <person name="Pitluck S."/>
            <person name="Liolios K."/>
            <person name="Pati A."/>
            <person name="Ivanova N."/>
            <person name="Mavromatis K."/>
            <person name="Chen A."/>
            <person name="Palaniappan K."/>
            <person name="Land M."/>
            <person name="Hauser L."/>
            <person name="Chang Y.J."/>
            <person name="Jeffries C.D."/>
            <person name="Detter J.C."/>
            <person name="Brettin T."/>
            <person name="Spring S."/>
            <person name="Rohde M."/>
            <person name="Goker M."/>
            <person name="Woyke T."/>
            <person name="Bristow J."/>
            <person name="Eisen J.A."/>
            <person name="Markowitz V."/>
            <person name="Hugenholtz P."/>
            <person name="Kyrpides N.C."/>
            <person name="Klenk H.P."/>
        </authorList>
    </citation>
    <scope>NUCLEOTIDE SEQUENCE [LARGE SCALE GENOMIC DNA]</scope>
    <source>
        <strain evidence="3">DSM 12809 / NBRC 114555 / N2460</strain>
    </source>
</reference>
<dbReference type="AlphaFoldDB" id="D4H5W8"/>